<dbReference type="EC" id="3.5.1.9" evidence="1"/>
<dbReference type="InterPro" id="IPR007325">
    <property type="entry name" value="KFase/CYL"/>
</dbReference>
<proteinExistence type="predicted"/>
<dbReference type="EMBL" id="VSSQ01037045">
    <property type="protein sequence ID" value="MPM89645.1"/>
    <property type="molecule type" value="Genomic_DNA"/>
</dbReference>
<dbReference type="InterPro" id="IPR037175">
    <property type="entry name" value="KFase_sf"/>
</dbReference>
<organism evidence="1">
    <name type="scientific">bioreactor metagenome</name>
    <dbReference type="NCBI Taxonomy" id="1076179"/>
    <lineage>
        <taxon>unclassified sequences</taxon>
        <taxon>metagenomes</taxon>
        <taxon>ecological metagenomes</taxon>
    </lineage>
</organism>
<protein>
    <submittedName>
        <fullName evidence="1">Kynurenine formamidase</fullName>
        <ecNumber evidence="1">3.5.1.9</ecNumber>
    </submittedName>
</protein>
<gene>
    <name evidence="1" type="primary">kynB_19</name>
    <name evidence="1" type="ORF">SDC9_136757</name>
</gene>
<dbReference type="GO" id="GO:0004061">
    <property type="term" value="F:arylformamidase activity"/>
    <property type="evidence" value="ECO:0007669"/>
    <property type="project" value="UniProtKB-EC"/>
</dbReference>
<keyword evidence="1" id="KW-0378">Hydrolase</keyword>
<name>A0A645DK50_9ZZZZ</name>
<dbReference type="PANTHER" id="PTHR31118">
    <property type="entry name" value="CYCLASE-LIKE PROTEIN 2"/>
    <property type="match status" value="1"/>
</dbReference>
<comment type="caution">
    <text evidence="1">The sequence shown here is derived from an EMBL/GenBank/DDBJ whole genome shotgun (WGS) entry which is preliminary data.</text>
</comment>
<accession>A0A645DK50</accession>
<dbReference type="GO" id="GO:0019441">
    <property type="term" value="P:L-tryptophan catabolic process to kynurenine"/>
    <property type="evidence" value="ECO:0007669"/>
    <property type="project" value="InterPro"/>
</dbReference>
<dbReference type="SUPFAM" id="SSF102198">
    <property type="entry name" value="Putative cyclase"/>
    <property type="match status" value="1"/>
</dbReference>
<reference evidence="1" key="1">
    <citation type="submission" date="2019-08" db="EMBL/GenBank/DDBJ databases">
        <authorList>
            <person name="Kucharzyk K."/>
            <person name="Murdoch R.W."/>
            <person name="Higgins S."/>
            <person name="Loffler F."/>
        </authorList>
    </citation>
    <scope>NUCLEOTIDE SEQUENCE</scope>
</reference>
<sequence length="89" mass="9690">MKGKCTITIEIANELVSQGVWLLGVETNTVGTTEDEEIIHKILLSNEIVIIENLDLSNVTDGDYFLSAAPLKISGSDGSPCRALLWQED</sequence>
<dbReference type="AlphaFoldDB" id="A0A645DK50"/>
<dbReference type="Gene3D" id="3.50.30.50">
    <property type="entry name" value="Putative cyclase"/>
    <property type="match status" value="1"/>
</dbReference>
<evidence type="ECO:0000313" key="1">
    <source>
        <dbReference type="EMBL" id="MPM89645.1"/>
    </source>
</evidence>
<dbReference type="PANTHER" id="PTHR31118:SF32">
    <property type="entry name" value="KYNURENINE FORMAMIDASE"/>
    <property type="match status" value="1"/>
</dbReference>